<dbReference type="PANTHER" id="PTHR43776:SF7">
    <property type="entry name" value="D,D-DIPEPTIDE TRANSPORT ATP-BINDING PROTEIN DDPF-RELATED"/>
    <property type="match status" value="1"/>
</dbReference>
<feature type="domain" description="ABC transporter" evidence="5">
    <location>
        <begin position="325"/>
        <end position="566"/>
    </location>
</feature>
<keyword evidence="4 6" id="KW-0067">ATP-binding</keyword>
<dbReference type="InterPro" id="IPR003593">
    <property type="entry name" value="AAA+_ATPase"/>
</dbReference>
<dbReference type="EMBL" id="JBHTIF010000001">
    <property type="protein sequence ID" value="MFD0724837.1"/>
    <property type="molecule type" value="Genomic_DNA"/>
</dbReference>
<dbReference type="InterPro" id="IPR003439">
    <property type="entry name" value="ABC_transporter-like_ATP-bd"/>
</dbReference>
<evidence type="ECO:0000256" key="2">
    <source>
        <dbReference type="ARBA" id="ARBA00022448"/>
    </source>
</evidence>
<protein>
    <submittedName>
        <fullName evidence="6">ATP-binding cassette domain-containing protein</fullName>
    </submittedName>
</protein>
<evidence type="ECO:0000259" key="5">
    <source>
        <dbReference type="PROSITE" id="PS50893"/>
    </source>
</evidence>
<name>A0ABW2Y8Y5_9GAMM</name>
<dbReference type="PANTHER" id="PTHR43776">
    <property type="entry name" value="TRANSPORT ATP-BINDING PROTEIN"/>
    <property type="match status" value="1"/>
</dbReference>
<dbReference type="InterPro" id="IPR027417">
    <property type="entry name" value="P-loop_NTPase"/>
</dbReference>
<dbReference type="InterPro" id="IPR017871">
    <property type="entry name" value="ABC_transporter-like_CS"/>
</dbReference>
<keyword evidence="7" id="KW-1185">Reference proteome</keyword>
<dbReference type="RefSeq" id="WP_386822476.1">
    <property type="nucleotide sequence ID" value="NZ_JBHTIF010000001.1"/>
</dbReference>
<dbReference type="SMART" id="SM00382">
    <property type="entry name" value="AAA"/>
    <property type="match status" value="2"/>
</dbReference>
<evidence type="ECO:0000256" key="1">
    <source>
        <dbReference type="ARBA" id="ARBA00005417"/>
    </source>
</evidence>
<dbReference type="CDD" id="cd03257">
    <property type="entry name" value="ABC_NikE_OppD_transporters"/>
    <property type="match status" value="2"/>
</dbReference>
<gene>
    <name evidence="6" type="ORF">ACFQ0E_04410</name>
</gene>
<dbReference type="GO" id="GO:0005524">
    <property type="term" value="F:ATP binding"/>
    <property type="evidence" value="ECO:0007669"/>
    <property type="project" value="UniProtKB-KW"/>
</dbReference>
<comment type="caution">
    <text evidence="6">The sequence shown here is derived from an EMBL/GenBank/DDBJ whole genome shotgun (WGS) entry which is preliminary data.</text>
</comment>
<proteinExistence type="inferred from homology"/>
<sequence length="574" mass="61076">MTLALRQLQVHAGTRRLLGPLDLEVAPGRCLGVVGESGSGKSLSALSLLGLLPGGLWSSGEVLHEGRSIPLGPRIAPAHVALRGRVLGWVPQDPLASLHPLRTVGAQLRETLRVHGRPDREARDLLARVHLPDPGAALARFPHQFSGGQRQRIAIALALCSGPRYLIADEPTSALDARIAREVLDLLDVLRREDGLGLMLISHDLPLVGAYADEVLVLQRGDVVERGATRAVFDAPAQDYTRELIEAEQIPPSPLRDAAPLLQRGRTAASSLSSEGLRVDAAVAVASSPLAVPSDAVMPSEAAMSPLCKRGRAAAQQSTGDLPLLRGEALTMRYPRAATPALDNVDIALHRGEGLALLGESGSGKSTLGRVLLRLLRGAQGRVWLDGVDFTAQRGATLRALRGRIGVVFQDPYASLDPRMRVGDIVGEPLRIHGDGDAASRAAKARELLAAVGLDPAMAERWPHQFSGGQRQRIAIARALARDPDLLVCDEAVSALDAHHRRGILDLLSSLKRERGLALLFVTHDLSAAAAVAERIAVLEAGRIVELGDTPDVLGAPQHAHTRALVEARKLQRA</sequence>
<dbReference type="PROSITE" id="PS50893">
    <property type="entry name" value="ABC_TRANSPORTER_2"/>
    <property type="match status" value="2"/>
</dbReference>
<dbReference type="Proteomes" id="UP001597110">
    <property type="component" value="Unassembled WGS sequence"/>
</dbReference>
<organism evidence="6 7">
    <name type="scientific">Lysobacter brunescens</name>
    <dbReference type="NCBI Taxonomy" id="262323"/>
    <lineage>
        <taxon>Bacteria</taxon>
        <taxon>Pseudomonadati</taxon>
        <taxon>Pseudomonadota</taxon>
        <taxon>Gammaproteobacteria</taxon>
        <taxon>Lysobacterales</taxon>
        <taxon>Lysobacteraceae</taxon>
        <taxon>Lysobacter</taxon>
    </lineage>
</organism>
<evidence type="ECO:0000256" key="3">
    <source>
        <dbReference type="ARBA" id="ARBA00022741"/>
    </source>
</evidence>
<keyword evidence="3" id="KW-0547">Nucleotide-binding</keyword>
<dbReference type="SUPFAM" id="SSF52540">
    <property type="entry name" value="P-loop containing nucleoside triphosphate hydrolases"/>
    <property type="match status" value="2"/>
</dbReference>
<dbReference type="Pfam" id="PF00005">
    <property type="entry name" value="ABC_tran"/>
    <property type="match status" value="2"/>
</dbReference>
<comment type="similarity">
    <text evidence="1">Belongs to the ABC transporter superfamily.</text>
</comment>
<dbReference type="InterPro" id="IPR050319">
    <property type="entry name" value="ABC_transp_ATP-bind"/>
</dbReference>
<dbReference type="PROSITE" id="PS00211">
    <property type="entry name" value="ABC_TRANSPORTER_1"/>
    <property type="match status" value="2"/>
</dbReference>
<reference evidence="7" key="1">
    <citation type="journal article" date="2019" name="Int. J. Syst. Evol. Microbiol.">
        <title>The Global Catalogue of Microorganisms (GCM) 10K type strain sequencing project: providing services to taxonomists for standard genome sequencing and annotation.</title>
        <authorList>
            <consortium name="The Broad Institute Genomics Platform"/>
            <consortium name="The Broad Institute Genome Sequencing Center for Infectious Disease"/>
            <person name="Wu L."/>
            <person name="Ma J."/>
        </authorList>
    </citation>
    <scope>NUCLEOTIDE SEQUENCE [LARGE SCALE GENOMIC DNA]</scope>
    <source>
        <strain evidence="7">CCUG 55585</strain>
    </source>
</reference>
<evidence type="ECO:0000313" key="6">
    <source>
        <dbReference type="EMBL" id="MFD0724837.1"/>
    </source>
</evidence>
<dbReference type="Gene3D" id="3.40.50.300">
    <property type="entry name" value="P-loop containing nucleotide triphosphate hydrolases"/>
    <property type="match status" value="2"/>
</dbReference>
<feature type="domain" description="ABC transporter" evidence="5">
    <location>
        <begin position="3"/>
        <end position="245"/>
    </location>
</feature>
<evidence type="ECO:0000313" key="7">
    <source>
        <dbReference type="Proteomes" id="UP001597110"/>
    </source>
</evidence>
<evidence type="ECO:0000256" key="4">
    <source>
        <dbReference type="ARBA" id="ARBA00022840"/>
    </source>
</evidence>
<keyword evidence="2" id="KW-0813">Transport</keyword>
<accession>A0ABW2Y8Y5</accession>